<dbReference type="InterPro" id="IPR003661">
    <property type="entry name" value="HisK_dim/P_dom"/>
</dbReference>
<keyword evidence="3" id="KW-0597">Phosphoprotein</keyword>
<dbReference type="InterPro" id="IPR000014">
    <property type="entry name" value="PAS"/>
</dbReference>
<feature type="domain" description="PAS" evidence="8">
    <location>
        <begin position="26"/>
        <end position="80"/>
    </location>
</feature>
<dbReference type="SUPFAM" id="SSF47384">
    <property type="entry name" value="Homodimeric domain of signal transducing histidine kinase"/>
    <property type="match status" value="1"/>
</dbReference>
<dbReference type="Pfam" id="PF02518">
    <property type="entry name" value="HATPase_c"/>
    <property type="match status" value="1"/>
</dbReference>
<dbReference type="GO" id="GO:0000155">
    <property type="term" value="F:phosphorelay sensor kinase activity"/>
    <property type="evidence" value="ECO:0007669"/>
    <property type="project" value="InterPro"/>
</dbReference>
<dbReference type="SMART" id="SM00387">
    <property type="entry name" value="HATPase_c"/>
    <property type="match status" value="1"/>
</dbReference>
<dbReference type="Gene3D" id="1.10.287.130">
    <property type="match status" value="1"/>
</dbReference>
<keyword evidence="4" id="KW-0808">Transferase</keyword>
<dbReference type="InterPro" id="IPR003594">
    <property type="entry name" value="HATPase_dom"/>
</dbReference>
<dbReference type="InterPro" id="IPR004358">
    <property type="entry name" value="Sig_transdc_His_kin-like_C"/>
</dbReference>
<dbReference type="FunFam" id="1.10.287.130:FF:000001">
    <property type="entry name" value="Two-component sensor histidine kinase"/>
    <property type="match status" value="1"/>
</dbReference>
<feature type="domain" description="Histidine kinase" evidence="7">
    <location>
        <begin position="158"/>
        <end position="381"/>
    </location>
</feature>
<dbReference type="SUPFAM" id="SSF55785">
    <property type="entry name" value="PYP-like sensor domain (PAS domain)"/>
    <property type="match status" value="1"/>
</dbReference>
<dbReference type="Gene3D" id="3.30.565.10">
    <property type="entry name" value="Histidine kinase-like ATPase, C-terminal domain"/>
    <property type="match status" value="1"/>
</dbReference>
<dbReference type="InterPro" id="IPR036890">
    <property type="entry name" value="HATPase_C_sf"/>
</dbReference>
<dbReference type="Pfam" id="PF00512">
    <property type="entry name" value="HisKA"/>
    <property type="match status" value="1"/>
</dbReference>
<dbReference type="InterPro" id="IPR050736">
    <property type="entry name" value="Sensor_HK_Regulatory"/>
</dbReference>
<keyword evidence="5 9" id="KW-0418">Kinase</keyword>
<dbReference type="PANTHER" id="PTHR43711">
    <property type="entry name" value="TWO-COMPONENT HISTIDINE KINASE"/>
    <property type="match status" value="1"/>
</dbReference>
<dbReference type="SMART" id="SM00388">
    <property type="entry name" value="HisKA"/>
    <property type="match status" value="1"/>
</dbReference>
<protein>
    <recommendedName>
        <fullName evidence="2">histidine kinase</fullName>
        <ecNumber evidence="2">2.7.13.3</ecNumber>
    </recommendedName>
</protein>
<dbReference type="EMBL" id="LCBF01000012">
    <property type="protein sequence ID" value="KKS07133.1"/>
    <property type="molecule type" value="Genomic_DNA"/>
</dbReference>
<dbReference type="SUPFAM" id="SSF55874">
    <property type="entry name" value="ATPase domain of HSP90 chaperone/DNA topoisomerase II/histidine kinase"/>
    <property type="match status" value="1"/>
</dbReference>
<gene>
    <name evidence="9" type="ORF">UU59_C0012G0009</name>
</gene>
<dbReference type="PANTHER" id="PTHR43711:SF1">
    <property type="entry name" value="HISTIDINE KINASE 1"/>
    <property type="match status" value="1"/>
</dbReference>
<evidence type="ECO:0000259" key="8">
    <source>
        <dbReference type="PROSITE" id="PS50112"/>
    </source>
</evidence>
<evidence type="ECO:0000256" key="3">
    <source>
        <dbReference type="ARBA" id="ARBA00022553"/>
    </source>
</evidence>
<keyword evidence="6" id="KW-0902">Two-component regulatory system</keyword>
<evidence type="ECO:0000259" key="7">
    <source>
        <dbReference type="PROSITE" id="PS50109"/>
    </source>
</evidence>
<proteinExistence type="predicted"/>
<evidence type="ECO:0000256" key="1">
    <source>
        <dbReference type="ARBA" id="ARBA00000085"/>
    </source>
</evidence>
<name>A0A0G0Z2P6_UNCKA</name>
<dbReference type="EC" id="2.7.13.3" evidence="2"/>
<dbReference type="Proteomes" id="UP000034544">
    <property type="component" value="Unassembled WGS sequence"/>
</dbReference>
<evidence type="ECO:0000256" key="4">
    <source>
        <dbReference type="ARBA" id="ARBA00022679"/>
    </source>
</evidence>
<comment type="caution">
    <text evidence="9">The sequence shown here is derived from an EMBL/GenBank/DDBJ whole genome shotgun (WGS) entry which is preliminary data.</text>
</comment>
<evidence type="ECO:0000256" key="2">
    <source>
        <dbReference type="ARBA" id="ARBA00012438"/>
    </source>
</evidence>
<evidence type="ECO:0000256" key="5">
    <source>
        <dbReference type="ARBA" id="ARBA00022777"/>
    </source>
</evidence>
<dbReference type="AlphaFoldDB" id="A0A0G0Z2P6"/>
<dbReference type="InterPro" id="IPR035965">
    <property type="entry name" value="PAS-like_dom_sf"/>
</dbReference>
<organism evidence="9 10">
    <name type="scientific">candidate division WWE3 bacterium GW2011_GWE1_41_27</name>
    <dbReference type="NCBI Taxonomy" id="1619131"/>
    <lineage>
        <taxon>Bacteria</taxon>
        <taxon>Katanobacteria</taxon>
    </lineage>
</organism>
<evidence type="ECO:0000256" key="6">
    <source>
        <dbReference type="ARBA" id="ARBA00023012"/>
    </source>
</evidence>
<accession>A0A0G0Z2P6</accession>
<evidence type="ECO:0000313" key="9">
    <source>
        <dbReference type="EMBL" id="KKS07133.1"/>
    </source>
</evidence>
<reference evidence="9 10" key="1">
    <citation type="journal article" date="2015" name="Nature">
        <title>rRNA introns, odd ribosomes, and small enigmatic genomes across a large radiation of phyla.</title>
        <authorList>
            <person name="Brown C.T."/>
            <person name="Hug L.A."/>
            <person name="Thomas B.C."/>
            <person name="Sharon I."/>
            <person name="Castelle C.J."/>
            <person name="Singh A."/>
            <person name="Wilkins M.J."/>
            <person name="Williams K.H."/>
            <person name="Banfield J.F."/>
        </authorList>
    </citation>
    <scope>NUCLEOTIDE SEQUENCE [LARGE SCALE GENOMIC DNA]</scope>
</reference>
<dbReference type="PROSITE" id="PS50109">
    <property type="entry name" value="HIS_KIN"/>
    <property type="match status" value="1"/>
</dbReference>
<comment type="catalytic activity">
    <reaction evidence="1">
        <text>ATP + protein L-histidine = ADP + protein N-phospho-L-histidine.</text>
        <dbReference type="EC" id="2.7.13.3"/>
    </reaction>
</comment>
<dbReference type="InterPro" id="IPR005467">
    <property type="entry name" value="His_kinase_dom"/>
</dbReference>
<evidence type="ECO:0000313" key="10">
    <source>
        <dbReference type="Proteomes" id="UP000034544"/>
    </source>
</evidence>
<sequence>MPTDTYSDEQNIAQQIYQRNRELLQERRRAEDLLFNVSEGVFAVDKEFKITIFNNRLNMMLGLPEGTALGKDVDDVIILETEKGVPVDIKQYCFLPPQKMPILTDLVLKSPVNDFFVKVMFSYIKSEKDEEDSECLVTISDVTKEIMLDKTKDDFLSLASHELRTPLTIIKSYLWMLLNDQKSPLGDQQKTYAERTAASTETMIAMVNDMLNISRLEQGKLNFNLKAGKIISSIQDGLTGFDLKAKEKNIGFKIDFSTLPLETDAYYDDDKFKECIVNLVGNAIKFTKEGEVKVNVENAGNYIKISIIDTGVGISPEDVPQLFQKFGKGQRSYEKSEITGGSGLGLYIVKIYIEAMGGEVGYSSPGDFKGSVFWITVPKFTQIHV</sequence>
<dbReference type="Gene3D" id="3.30.450.20">
    <property type="entry name" value="PAS domain"/>
    <property type="match status" value="1"/>
</dbReference>
<dbReference type="InterPro" id="IPR036097">
    <property type="entry name" value="HisK_dim/P_sf"/>
</dbReference>
<dbReference type="PRINTS" id="PR00344">
    <property type="entry name" value="BCTRLSENSOR"/>
</dbReference>
<dbReference type="CDD" id="cd00082">
    <property type="entry name" value="HisKA"/>
    <property type="match status" value="1"/>
</dbReference>
<dbReference type="PROSITE" id="PS50112">
    <property type="entry name" value="PAS"/>
    <property type="match status" value="1"/>
</dbReference>